<dbReference type="EMBL" id="QXFV01002518">
    <property type="protein sequence ID" value="KAE8986685.1"/>
    <property type="molecule type" value="Genomic_DNA"/>
</dbReference>
<evidence type="ECO:0000313" key="3">
    <source>
        <dbReference type="EMBL" id="KAE8986685.1"/>
    </source>
</evidence>
<accession>A0A6A3J2J0</accession>
<keyword evidence="2" id="KW-0732">Signal</keyword>
<keyword evidence="1" id="KW-0812">Transmembrane</keyword>
<evidence type="ECO:0000256" key="1">
    <source>
        <dbReference type="SAM" id="Phobius"/>
    </source>
</evidence>
<gene>
    <name evidence="3" type="ORF">PR001_g22528</name>
</gene>
<evidence type="ECO:0000313" key="4">
    <source>
        <dbReference type="Proteomes" id="UP000429607"/>
    </source>
</evidence>
<sequence length="186" mass="20233">MSALLLLTFASFCLKACHAYLPSKIACLLLASITTPVQLYFPSTTALVLHSPWVADLHLAWLQLAPCNRNPADLTFVRLAELHSRFGAYVCLPTGRDATPAVQGVQSVLEVVHTTTGLPWWATFMLSGVTVCAAIFPFYVFQIEAMQKADAGATGPQQAVLGLQVRAYIHVECNAAIRIPPEVEHE</sequence>
<dbReference type="Proteomes" id="UP000429607">
    <property type="component" value="Unassembled WGS sequence"/>
</dbReference>
<evidence type="ECO:0000256" key="2">
    <source>
        <dbReference type="SAM" id="SignalP"/>
    </source>
</evidence>
<feature type="signal peptide" evidence="2">
    <location>
        <begin position="1"/>
        <end position="19"/>
    </location>
</feature>
<name>A0A6A3J2J0_9STRA</name>
<reference evidence="3 4" key="1">
    <citation type="submission" date="2018-09" db="EMBL/GenBank/DDBJ databases">
        <title>Genomic investigation of the strawberry pathogen Phytophthora fragariae indicates pathogenicity is determined by transcriptional variation in three key races.</title>
        <authorList>
            <person name="Adams T.M."/>
            <person name="Armitage A.D."/>
            <person name="Sobczyk M.K."/>
            <person name="Bates H.J."/>
            <person name="Dunwell J.M."/>
            <person name="Nellist C.F."/>
            <person name="Harrison R.J."/>
        </authorList>
    </citation>
    <scope>NUCLEOTIDE SEQUENCE [LARGE SCALE GENOMIC DNA]</scope>
    <source>
        <strain evidence="3 4">SCRP249</strain>
    </source>
</reference>
<feature type="transmembrane region" description="Helical" evidence="1">
    <location>
        <begin position="120"/>
        <end position="141"/>
    </location>
</feature>
<dbReference type="AlphaFoldDB" id="A0A6A3J2J0"/>
<comment type="caution">
    <text evidence="3">The sequence shown here is derived from an EMBL/GenBank/DDBJ whole genome shotgun (WGS) entry which is preliminary data.</text>
</comment>
<proteinExistence type="predicted"/>
<keyword evidence="1" id="KW-1133">Transmembrane helix</keyword>
<feature type="chain" id="PRO_5025670472" evidence="2">
    <location>
        <begin position="20"/>
        <end position="186"/>
    </location>
</feature>
<organism evidence="3 4">
    <name type="scientific">Phytophthora rubi</name>
    <dbReference type="NCBI Taxonomy" id="129364"/>
    <lineage>
        <taxon>Eukaryota</taxon>
        <taxon>Sar</taxon>
        <taxon>Stramenopiles</taxon>
        <taxon>Oomycota</taxon>
        <taxon>Peronosporomycetes</taxon>
        <taxon>Peronosporales</taxon>
        <taxon>Peronosporaceae</taxon>
        <taxon>Phytophthora</taxon>
    </lineage>
</organism>
<protein>
    <submittedName>
        <fullName evidence="3">Uncharacterized protein</fullName>
    </submittedName>
</protein>
<keyword evidence="1" id="KW-0472">Membrane</keyword>